<dbReference type="AlphaFoldDB" id="A0A6J6IG29"/>
<dbReference type="Gene3D" id="2.30.40.10">
    <property type="entry name" value="Urease, subunit C, domain 1"/>
    <property type="match status" value="1"/>
</dbReference>
<evidence type="ECO:0000259" key="2">
    <source>
        <dbReference type="Pfam" id="PF07969"/>
    </source>
</evidence>
<dbReference type="SUPFAM" id="SSF51556">
    <property type="entry name" value="Metallo-dependent hydrolases"/>
    <property type="match status" value="1"/>
</dbReference>
<dbReference type="Gene3D" id="3.20.20.140">
    <property type="entry name" value="Metal-dependent hydrolases"/>
    <property type="match status" value="2"/>
</dbReference>
<evidence type="ECO:0000313" key="3">
    <source>
        <dbReference type="EMBL" id="CAB4621448.1"/>
    </source>
</evidence>
<dbReference type="InterPro" id="IPR050378">
    <property type="entry name" value="Metallo-dep_Hydrolases_sf"/>
</dbReference>
<sequence>MLDLVIRGGIVVDGTGAPGVRADIGVRDGRIVVIGDVTEQAAKTIDADGRVVTPGFIDLHTHYDPQVMWDPAATPSSLHGVTSVFGGNCGFSIAPITPEAADYLIPMLARVEGMPVEALEAGLDLMWDGFGSWLDRLEGNLAVNAGFLVGHSALRRVVMGEAAVGEEATPAQLDAMVALLHESLKAGGLGFSSTGSPSHSDHAGDPVPSRFATAEEFIALARATGEHAGTTLEFIPAASAKFTDTEMNLMADMSAAAKRPLNWNVMVVADGDEARAGREVKLSASDIAAAKGGRVVGLCLPEPMRMRLSFGAGFVLDLIPGFGDVIHLPHAQRRAALADQAIREQLKEAVAPLPEQHSISRFAEFTIADVGSAEFENLVGRKIGSIAQERGQHPLDTLLDIVVADDLATGLEPPTVGTDDASWVERVRLLQEDPRVIAGGSDAGAHLDMMKTFACHTSFFAEAVRNRQLISFERAVQLFTEAPARLYGLKGRGRIAEGCFADLVILDPATVGPGTVTPRSDLPGGGWRLYSEATGIDATIVNGVEIVRDGKVTGDTPGTTLRSGRDTETVTV</sequence>
<organism evidence="3">
    <name type="scientific">freshwater metagenome</name>
    <dbReference type="NCBI Taxonomy" id="449393"/>
    <lineage>
        <taxon>unclassified sequences</taxon>
        <taxon>metagenomes</taxon>
        <taxon>ecological metagenomes</taxon>
    </lineage>
</organism>
<reference evidence="3" key="1">
    <citation type="submission" date="2020-05" db="EMBL/GenBank/DDBJ databases">
        <authorList>
            <person name="Chiriac C."/>
            <person name="Salcher M."/>
            <person name="Ghai R."/>
            <person name="Kavagutti S V."/>
        </authorList>
    </citation>
    <scope>NUCLEOTIDE SEQUENCE</scope>
</reference>
<dbReference type="PANTHER" id="PTHR11647:SF1">
    <property type="entry name" value="COLLAPSIN RESPONSE MEDIATOR PROTEIN"/>
    <property type="match status" value="1"/>
</dbReference>
<dbReference type="InterPro" id="IPR013108">
    <property type="entry name" value="Amidohydro_3"/>
</dbReference>
<dbReference type="PANTHER" id="PTHR11647">
    <property type="entry name" value="HYDRANTOINASE/DIHYDROPYRIMIDINASE FAMILY MEMBER"/>
    <property type="match status" value="1"/>
</dbReference>
<dbReference type="InterPro" id="IPR032466">
    <property type="entry name" value="Metal_Hydrolase"/>
</dbReference>
<protein>
    <submittedName>
        <fullName evidence="3">Unannotated protein</fullName>
    </submittedName>
</protein>
<feature type="region of interest" description="Disordered" evidence="1">
    <location>
        <begin position="552"/>
        <end position="572"/>
    </location>
</feature>
<dbReference type="EMBL" id="CAEZUP010000104">
    <property type="protein sequence ID" value="CAB4621448.1"/>
    <property type="molecule type" value="Genomic_DNA"/>
</dbReference>
<evidence type="ECO:0000256" key="1">
    <source>
        <dbReference type="SAM" id="MobiDB-lite"/>
    </source>
</evidence>
<gene>
    <name evidence="3" type="ORF">UFOPK1835_01816</name>
</gene>
<name>A0A6J6IG29_9ZZZZ</name>
<dbReference type="SUPFAM" id="SSF51338">
    <property type="entry name" value="Composite domain of metallo-dependent hydrolases"/>
    <property type="match status" value="1"/>
</dbReference>
<feature type="compositionally biased region" description="Basic and acidic residues" evidence="1">
    <location>
        <begin position="563"/>
        <end position="572"/>
    </location>
</feature>
<proteinExistence type="predicted"/>
<dbReference type="Pfam" id="PF07969">
    <property type="entry name" value="Amidohydro_3"/>
    <property type="match status" value="1"/>
</dbReference>
<feature type="domain" description="Amidohydrolase 3" evidence="2">
    <location>
        <begin position="43"/>
        <end position="544"/>
    </location>
</feature>
<accession>A0A6J6IG29</accession>
<dbReference type="GO" id="GO:0005829">
    <property type="term" value="C:cytosol"/>
    <property type="evidence" value="ECO:0007669"/>
    <property type="project" value="TreeGrafter"/>
</dbReference>
<dbReference type="GO" id="GO:0016812">
    <property type="term" value="F:hydrolase activity, acting on carbon-nitrogen (but not peptide) bonds, in cyclic amides"/>
    <property type="evidence" value="ECO:0007669"/>
    <property type="project" value="TreeGrafter"/>
</dbReference>
<dbReference type="InterPro" id="IPR011059">
    <property type="entry name" value="Metal-dep_hydrolase_composite"/>
</dbReference>